<keyword evidence="1" id="KW-0812">Transmembrane</keyword>
<gene>
    <name evidence="2" type="ORF">GAK35_01060</name>
</gene>
<evidence type="ECO:0000313" key="3">
    <source>
        <dbReference type="Proteomes" id="UP000462435"/>
    </source>
</evidence>
<evidence type="ECO:0000256" key="1">
    <source>
        <dbReference type="SAM" id="Phobius"/>
    </source>
</evidence>
<organism evidence="2 3">
    <name type="scientific">Herbaspirillum frisingense</name>
    <dbReference type="NCBI Taxonomy" id="92645"/>
    <lineage>
        <taxon>Bacteria</taxon>
        <taxon>Pseudomonadati</taxon>
        <taxon>Pseudomonadota</taxon>
        <taxon>Betaproteobacteria</taxon>
        <taxon>Burkholderiales</taxon>
        <taxon>Oxalobacteraceae</taxon>
        <taxon>Herbaspirillum</taxon>
    </lineage>
</organism>
<accession>A0A7V8JV45</accession>
<keyword evidence="1" id="KW-1133">Transmembrane helix</keyword>
<keyword evidence="1" id="KW-0472">Membrane</keyword>
<comment type="caution">
    <text evidence="2">The sequence shown here is derived from an EMBL/GenBank/DDBJ whole genome shotgun (WGS) entry which is preliminary data.</text>
</comment>
<evidence type="ECO:0000313" key="2">
    <source>
        <dbReference type="EMBL" id="KAF1046375.1"/>
    </source>
</evidence>
<protein>
    <submittedName>
        <fullName evidence="2">Uncharacterized protein</fullName>
    </submittedName>
</protein>
<dbReference type="Proteomes" id="UP000462435">
    <property type="component" value="Unassembled WGS sequence"/>
</dbReference>
<dbReference type="EMBL" id="WNDX01000021">
    <property type="protein sequence ID" value="KAF1046375.1"/>
    <property type="molecule type" value="Genomic_DNA"/>
</dbReference>
<reference evidence="3" key="1">
    <citation type="journal article" date="2020" name="MBio">
        <title>Horizontal gene transfer to a defensive symbiont with a reduced genome amongst a multipartite beetle microbiome.</title>
        <authorList>
            <person name="Waterworth S.C."/>
            <person name="Florez L.V."/>
            <person name="Rees E.R."/>
            <person name="Hertweck C."/>
            <person name="Kaltenpoth M."/>
            <person name="Kwan J.C."/>
        </authorList>
    </citation>
    <scope>NUCLEOTIDE SEQUENCE [LARGE SCALE GENOMIC DNA]</scope>
</reference>
<sequence length="79" mass="8476">MRARFFFTAARSLWRAGIWLLGRALRSAGAAIVHSLKWMYIGAMICAGGFAMYMLIETAVGAVAPTASPPKSPSAWKSA</sequence>
<feature type="transmembrane region" description="Helical" evidence="1">
    <location>
        <begin position="40"/>
        <end position="64"/>
    </location>
</feature>
<proteinExistence type="predicted"/>
<name>A0A7V8JV45_9BURK</name>
<dbReference type="AlphaFoldDB" id="A0A7V8JV45"/>